<dbReference type="InterPro" id="IPR052030">
    <property type="entry name" value="Peptidase_M20/M20A_hydrolases"/>
</dbReference>
<dbReference type="InterPro" id="IPR011650">
    <property type="entry name" value="Peptidase_M20_dimer"/>
</dbReference>
<dbReference type="PANTHER" id="PTHR30575:SF3">
    <property type="entry name" value="PEPTIDASE M20 DIMERISATION DOMAIN-CONTAINING PROTEIN"/>
    <property type="match status" value="1"/>
</dbReference>
<keyword evidence="4" id="KW-1185">Reference proteome</keyword>
<dbReference type="Pfam" id="PF07687">
    <property type="entry name" value="M20_dimer"/>
    <property type="match status" value="1"/>
</dbReference>
<dbReference type="RefSeq" id="WP_248946815.1">
    <property type="nucleotide sequence ID" value="NZ_CBCSGY010000022.1"/>
</dbReference>
<reference evidence="3" key="1">
    <citation type="submission" date="2021-04" db="EMBL/GenBank/DDBJ databases">
        <title>Genome sequence of Serratia sp. arafor3.</title>
        <authorList>
            <person name="Besaury L."/>
        </authorList>
    </citation>
    <scope>NUCLEOTIDE SEQUENCE</scope>
    <source>
        <strain evidence="3">Arafor3</strain>
    </source>
</reference>
<sequence length="425" mass="46429">MSTIAPRTLINWRRQFHAYPETGWTEFATTARVIQTLESMGHQVLTGTQVINPDFVRGYNQQAVKNSQAAAKAAGVDEGILLRIGDYTGCAAVFDTGRPGPVVALRFELDCVNVQESTCTSHTPQQENFASSQPGFMHACGHDGHMAIGLGVAQWLMDHRDQLHGCVKLLFQPAEEGVRGARPMAESGILDDVDFFACGHLGCDIPSNTIVAAPEKFLSTLKIDMSFQGKAAHAGMEPHLGKNALAAACHTTLQLLSLPTHGEGMTRVNVGVLHGGEGRNVIPSHAQMQVEVRGENEKINNFMYEEAMRRAQGAALSFDVQLETQIMGEAVNFVPDDEMTELIMSIARDIPSVEHVQRSMNFNGSDDATVLIKRVQSHGGKAAYFVIGSDLKAGHHQSEFDIDEDQLFTGYTLFTQLLERLLLAR</sequence>
<dbReference type="SUPFAM" id="SSF53187">
    <property type="entry name" value="Zn-dependent exopeptidases"/>
    <property type="match status" value="1"/>
</dbReference>
<protein>
    <submittedName>
        <fullName evidence="3">Amidohydrolase</fullName>
    </submittedName>
</protein>
<keyword evidence="1" id="KW-0378">Hydrolase</keyword>
<evidence type="ECO:0000313" key="4">
    <source>
        <dbReference type="Proteomes" id="UP001165275"/>
    </source>
</evidence>
<dbReference type="InterPro" id="IPR017439">
    <property type="entry name" value="Amidohydrolase"/>
</dbReference>
<proteinExistence type="predicted"/>
<dbReference type="EMBL" id="JAGQDC010000015">
    <property type="protein sequence ID" value="MCL1030689.1"/>
    <property type="molecule type" value="Genomic_DNA"/>
</dbReference>
<feature type="domain" description="Peptidase M20 dimerisation" evidence="2">
    <location>
        <begin position="224"/>
        <end position="297"/>
    </location>
</feature>
<organism evidence="3 4">
    <name type="scientific">Serratia silvae</name>
    <dbReference type="NCBI Taxonomy" id="2824122"/>
    <lineage>
        <taxon>Bacteria</taxon>
        <taxon>Pseudomonadati</taxon>
        <taxon>Pseudomonadota</taxon>
        <taxon>Gammaproteobacteria</taxon>
        <taxon>Enterobacterales</taxon>
        <taxon>Yersiniaceae</taxon>
        <taxon>Serratia</taxon>
    </lineage>
</organism>
<dbReference type="Proteomes" id="UP001165275">
    <property type="component" value="Unassembled WGS sequence"/>
</dbReference>
<comment type="caution">
    <text evidence="3">The sequence shown here is derived from an EMBL/GenBank/DDBJ whole genome shotgun (WGS) entry which is preliminary data.</text>
</comment>
<evidence type="ECO:0000313" key="3">
    <source>
        <dbReference type="EMBL" id="MCL1030689.1"/>
    </source>
</evidence>
<dbReference type="InterPro" id="IPR002933">
    <property type="entry name" value="Peptidase_M20"/>
</dbReference>
<dbReference type="SUPFAM" id="SSF55031">
    <property type="entry name" value="Bacterial exopeptidase dimerisation domain"/>
    <property type="match status" value="1"/>
</dbReference>
<dbReference type="PIRSF" id="PIRSF005962">
    <property type="entry name" value="Pept_M20D_amidohydro"/>
    <property type="match status" value="1"/>
</dbReference>
<dbReference type="Pfam" id="PF01546">
    <property type="entry name" value="Peptidase_M20"/>
    <property type="match status" value="1"/>
</dbReference>
<name>A0ABT0KF93_9GAMM</name>
<gene>
    <name evidence="3" type="ORF">KAJ71_16905</name>
</gene>
<evidence type="ECO:0000256" key="1">
    <source>
        <dbReference type="ARBA" id="ARBA00022801"/>
    </source>
</evidence>
<dbReference type="PANTHER" id="PTHR30575">
    <property type="entry name" value="PEPTIDASE M20"/>
    <property type="match status" value="1"/>
</dbReference>
<evidence type="ECO:0000259" key="2">
    <source>
        <dbReference type="Pfam" id="PF07687"/>
    </source>
</evidence>
<dbReference type="Gene3D" id="3.40.630.10">
    <property type="entry name" value="Zn peptidases"/>
    <property type="match status" value="2"/>
</dbReference>
<dbReference type="InterPro" id="IPR036264">
    <property type="entry name" value="Bact_exopeptidase_dim_dom"/>
</dbReference>
<dbReference type="NCBIfam" id="TIGR01891">
    <property type="entry name" value="amidohydrolases"/>
    <property type="match status" value="1"/>
</dbReference>
<accession>A0ABT0KF93</accession>